<dbReference type="EMBL" id="BAAAZN010000018">
    <property type="protein sequence ID" value="GAA3573637.1"/>
    <property type="molecule type" value="Genomic_DNA"/>
</dbReference>
<dbReference type="CDD" id="cd01095">
    <property type="entry name" value="Nitrilotriacetate_monoxgenase"/>
    <property type="match status" value="1"/>
</dbReference>
<sequence>MTRIHLHGFKIAGVGHTAVGSWRNPDNQEYRYTDLDYWIETARTLEAGLFDSLFLADFPGINDVYQGSADTSIREAIALPINDPMMAISAMAAVTEHLGFAVTASTTYAQPYSFARTMATLDHLTKGRVGWNVVTSATASAARNLGRDAQVPHDERYAIAEEFLEACYALWEGSWEDDAVIRDPAIGYADPAKVHPAAHKGKYFAVPDRFLCEPSPQRTPALFQAGASAAGKEFAAKHAEAVFLVETDPRRMRSTVDDIRARTGRDLTFIAGVSVVVAPTDAEAQRKFEDQVRFVSAEGTLARQSALMQLDFGAADIDAPLEYVQTDGIRSFLERFTIGDPDRVWTPRQVAEKMARSLGAITVVGSPETVADKLEEIMEIGGIDGFNIYDYAPLHTFPDFVEMVVPELQRRGRVPAAYPAATLRENVAGGGPRLPAGHPGAEFRARATVSR</sequence>
<comment type="caution">
    <text evidence="8">The sequence shown here is derived from an EMBL/GenBank/DDBJ whole genome shotgun (WGS) entry which is preliminary data.</text>
</comment>
<dbReference type="PIRSF" id="PIRSF000337">
    <property type="entry name" value="NTA_MOA"/>
    <property type="match status" value="1"/>
</dbReference>
<accession>A0ABP6Y0W2</accession>
<dbReference type="PANTHER" id="PTHR30011:SF16">
    <property type="entry name" value="C2H2 FINGER DOMAIN TRANSCRIPTION FACTOR (EUROFUNG)-RELATED"/>
    <property type="match status" value="1"/>
</dbReference>
<dbReference type="PANTHER" id="PTHR30011">
    <property type="entry name" value="ALKANESULFONATE MONOOXYGENASE-RELATED"/>
    <property type="match status" value="1"/>
</dbReference>
<dbReference type="InterPro" id="IPR036661">
    <property type="entry name" value="Luciferase-like_sf"/>
</dbReference>
<dbReference type="Gene3D" id="3.20.20.30">
    <property type="entry name" value="Luciferase-like domain"/>
    <property type="match status" value="1"/>
</dbReference>
<dbReference type="RefSeq" id="WP_344867194.1">
    <property type="nucleotide sequence ID" value="NZ_BAAAZN010000018.1"/>
</dbReference>
<keyword evidence="2" id="KW-0288">FMN</keyword>
<evidence type="ECO:0000259" key="7">
    <source>
        <dbReference type="Pfam" id="PF00296"/>
    </source>
</evidence>
<dbReference type="NCBIfam" id="TIGR03860">
    <property type="entry name" value="FMN_nitrolo"/>
    <property type="match status" value="1"/>
</dbReference>
<evidence type="ECO:0000256" key="1">
    <source>
        <dbReference type="ARBA" id="ARBA00022630"/>
    </source>
</evidence>
<feature type="domain" description="Luciferase-like" evidence="7">
    <location>
        <begin position="30"/>
        <end position="381"/>
    </location>
</feature>
<dbReference type="InterPro" id="IPR016215">
    <property type="entry name" value="NTA_MOA"/>
</dbReference>
<evidence type="ECO:0000256" key="4">
    <source>
        <dbReference type="ARBA" id="ARBA00023033"/>
    </source>
</evidence>
<name>A0ABP6Y0W2_9PSEU</name>
<dbReference type="Proteomes" id="UP001500689">
    <property type="component" value="Unassembled WGS sequence"/>
</dbReference>
<dbReference type="SUPFAM" id="SSF51679">
    <property type="entry name" value="Bacterial luciferase-like"/>
    <property type="match status" value="1"/>
</dbReference>
<comment type="similarity">
    <text evidence="5">Belongs to the NtaA/SnaA/DszA monooxygenase family.</text>
</comment>
<dbReference type="Pfam" id="PF00296">
    <property type="entry name" value="Bac_luciferase"/>
    <property type="match status" value="1"/>
</dbReference>
<evidence type="ECO:0000313" key="9">
    <source>
        <dbReference type="Proteomes" id="UP001500689"/>
    </source>
</evidence>
<proteinExistence type="inferred from homology"/>
<protein>
    <submittedName>
        <fullName evidence="8">LLM class flavin-dependent oxidoreductase</fullName>
    </submittedName>
</protein>
<reference evidence="9" key="1">
    <citation type="journal article" date="2019" name="Int. J. Syst. Evol. Microbiol.">
        <title>The Global Catalogue of Microorganisms (GCM) 10K type strain sequencing project: providing services to taxonomists for standard genome sequencing and annotation.</title>
        <authorList>
            <consortium name="The Broad Institute Genomics Platform"/>
            <consortium name="The Broad Institute Genome Sequencing Center for Infectious Disease"/>
            <person name="Wu L."/>
            <person name="Ma J."/>
        </authorList>
    </citation>
    <scope>NUCLEOTIDE SEQUENCE [LARGE SCALE GENOMIC DNA]</scope>
    <source>
        <strain evidence="9">JCM 16898</strain>
    </source>
</reference>
<evidence type="ECO:0000256" key="3">
    <source>
        <dbReference type="ARBA" id="ARBA00023002"/>
    </source>
</evidence>
<evidence type="ECO:0000256" key="2">
    <source>
        <dbReference type="ARBA" id="ARBA00022643"/>
    </source>
</evidence>
<gene>
    <name evidence="8" type="ORF">GCM10022222_67520</name>
</gene>
<keyword evidence="3" id="KW-0560">Oxidoreductase</keyword>
<keyword evidence="9" id="KW-1185">Reference proteome</keyword>
<dbReference type="InterPro" id="IPR051260">
    <property type="entry name" value="Diverse_substr_monoxygenases"/>
</dbReference>
<organism evidence="8 9">
    <name type="scientific">Amycolatopsis ultiminotia</name>
    <dbReference type="NCBI Taxonomy" id="543629"/>
    <lineage>
        <taxon>Bacteria</taxon>
        <taxon>Bacillati</taxon>
        <taxon>Actinomycetota</taxon>
        <taxon>Actinomycetes</taxon>
        <taxon>Pseudonocardiales</taxon>
        <taxon>Pseudonocardiaceae</taxon>
        <taxon>Amycolatopsis</taxon>
    </lineage>
</organism>
<evidence type="ECO:0000256" key="5">
    <source>
        <dbReference type="ARBA" id="ARBA00033748"/>
    </source>
</evidence>
<evidence type="ECO:0000313" key="8">
    <source>
        <dbReference type="EMBL" id="GAA3573637.1"/>
    </source>
</evidence>
<feature type="region of interest" description="Disordered" evidence="6">
    <location>
        <begin position="429"/>
        <end position="451"/>
    </location>
</feature>
<dbReference type="InterPro" id="IPR011251">
    <property type="entry name" value="Luciferase-like_dom"/>
</dbReference>
<evidence type="ECO:0000256" key="6">
    <source>
        <dbReference type="SAM" id="MobiDB-lite"/>
    </source>
</evidence>
<keyword evidence="1" id="KW-0285">Flavoprotein</keyword>
<keyword evidence="4" id="KW-0503">Monooxygenase</keyword>